<dbReference type="Gene3D" id="1.20.1560.10">
    <property type="entry name" value="ABC transporter type 1, transmembrane domain"/>
    <property type="match status" value="1"/>
</dbReference>
<feature type="transmembrane region" description="Helical" evidence="7">
    <location>
        <begin position="141"/>
        <end position="158"/>
    </location>
</feature>
<dbReference type="InterPro" id="IPR017871">
    <property type="entry name" value="ABC_transporter-like_CS"/>
</dbReference>
<organism evidence="10 11">
    <name type="scientific">Kitasatospora atroaurantiaca</name>
    <dbReference type="NCBI Taxonomy" id="285545"/>
    <lineage>
        <taxon>Bacteria</taxon>
        <taxon>Bacillati</taxon>
        <taxon>Actinomycetota</taxon>
        <taxon>Actinomycetes</taxon>
        <taxon>Kitasatosporales</taxon>
        <taxon>Streptomycetaceae</taxon>
        <taxon>Kitasatospora</taxon>
    </lineage>
</organism>
<protein>
    <submittedName>
        <fullName evidence="10">ATP-binding cassette subfamily B protein</fullName>
    </submittedName>
</protein>
<feature type="transmembrane region" description="Helical" evidence="7">
    <location>
        <begin position="38"/>
        <end position="61"/>
    </location>
</feature>
<dbReference type="PROSITE" id="PS50893">
    <property type="entry name" value="ABC_TRANSPORTER_2"/>
    <property type="match status" value="1"/>
</dbReference>
<reference evidence="10 11" key="1">
    <citation type="submission" date="2019-06" db="EMBL/GenBank/DDBJ databases">
        <title>Sequencing the genomes of 1000 actinobacteria strains.</title>
        <authorList>
            <person name="Klenk H.-P."/>
        </authorList>
    </citation>
    <scope>NUCLEOTIDE SEQUENCE [LARGE SCALE GENOMIC DNA]</scope>
    <source>
        <strain evidence="10 11">DSM 41649</strain>
    </source>
</reference>
<sequence length="542" mass="55005">MRGWALVLALAVPMEAAATLALPGTVAGAVDAVLGGPAAAPVTLLGGVLLIGAAAGALAAAAGPACTAQATVALRGWLLRHVLAIGPAPQGPPSGDLTSRLVGSAADAGGALPARLGAATALLTSLGAVIGLGLLSPWLALAFFAGVLPGVVLIRLFLREAGQVFTRYQEVQSELAARLTGALAGLRSIHAAGAEDREARRVLRPLPRLSAAGHALWSAQRRTVWQATLLVAVVELAVLATAGWQVAAGALPPGALAAAAGWAALGVGFFEQVEALVGVAHARAGRARVDEVLATAAPRHGTRLLPDGPGELTFSGVVVRDGEDVLLGPLDLTVPGGSTVALVGRSGSGKSLLTALVGRLREPDSGRVLIDGVPVDELTGTELRRAVGYAFERPVLVGATVGDALEGAGPAQARAARADSFLERLPQGYRTPLAELRLSGGELQRLGLARLLAQQPRIVVLDDATSSLDMATEHQVTEALADSTRGRTRLVVAHRAQAAARADLVAWLDGGRLRALAPHADLLADPDYRAALSGAALDPAAR</sequence>
<evidence type="ECO:0000256" key="4">
    <source>
        <dbReference type="ARBA" id="ARBA00022840"/>
    </source>
</evidence>
<dbReference type="InterPro" id="IPR036640">
    <property type="entry name" value="ABC1_TM_sf"/>
</dbReference>
<keyword evidence="6 7" id="KW-0472">Membrane</keyword>
<gene>
    <name evidence="10" type="ORF">FB465_1803</name>
</gene>
<keyword evidence="4 10" id="KW-0067">ATP-binding</keyword>
<dbReference type="GO" id="GO:0005524">
    <property type="term" value="F:ATP binding"/>
    <property type="evidence" value="ECO:0007669"/>
    <property type="project" value="UniProtKB-KW"/>
</dbReference>
<dbReference type="InterPro" id="IPR027417">
    <property type="entry name" value="P-loop_NTPase"/>
</dbReference>
<dbReference type="Pfam" id="PF00664">
    <property type="entry name" value="ABC_membrane"/>
    <property type="match status" value="1"/>
</dbReference>
<dbReference type="PROSITE" id="PS50929">
    <property type="entry name" value="ABC_TM1F"/>
    <property type="match status" value="1"/>
</dbReference>
<dbReference type="PANTHER" id="PTHR24221">
    <property type="entry name" value="ATP-BINDING CASSETTE SUB-FAMILY B"/>
    <property type="match status" value="1"/>
</dbReference>
<proteinExistence type="predicted"/>
<evidence type="ECO:0000256" key="7">
    <source>
        <dbReference type="SAM" id="Phobius"/>
    </source>
</evidence>
<evidence type="ECO:0000256" key="1">
    <source>
        <dbReference type="ARBA" id="ARBA00004651"/>
    </source>
</evidence>
<dbReference type="Gene3D" id="3.40.50.300">
    <property type="entry name" value="P-loop containing nucleotide triphosphate hydrolases"/>
    <property type="match status" value="1"/>
</dbReference>
<keyword evidence="3" id="KW-0547">Nucleotide-binding</keyword>
<feature type="domain" description="ABC transporter" evidence="8">
    <location>
        <begin position="312"/>
        <end position="535"/>
    </location>
</feature>
<comment type="caution">
    <text evidence="10">The sequence shown here is derived from an EMBL/GenBank/DDBJ whole genome shotgun (WGS) entry which is preliminary data.</text>
</comment>
<dbReference type="GO" id="GO:0034040">
    <property type="term" value="F:ATPase-coupled lipid transmembrane transporter activity"/>
    <property type="evidence" value="ECO:0007669"/>
    <property type="project" value="TreeGrafter"/>
</dbReference>
<dbReference type="PROSITE" id="PS00211">
    <property type="entry name" value="ABC_TRANSPORTER_1"/>
    <property type="match status" value="1"/>
</dbReference>
<keyword evidence="2 7" id="KW-0812">Transmembrane</keyword>
<dbReference type="Pfam" id="PF00005">
    <property type="entry name" value="ABC_tran"/>
    <property type="match status" value="1"/>
</dbReference>
<dbReference type="RefSeq" id="WP_145789229.1">
    <property type="nucleotide sequence ID" value="NZ_BAAABR010000079.1"/>
</dbReference>
<evidence type="ECO:0000313" key="10">
    <source>
        <dbReference type="EMBL" id="TWE16811.1"/>
    </source>
</evidence>
<dbReference type="GO" id="GO:0140359">
    <property type="term" value="F:ABC-type transporter activity"/>
    <property type="evidence" value="ECO:0007669"/>
    <property type="project" value="InterPro"/>
</dbReference>
<accession>A0A561EMG2</accession>
<dbReference type="SUPFAM" id="SSF52540">
    <property type="entry name" value="P-loop containing nucleoside triphosphate hydrolases"/>
    <property type="match status" value="1"/>
</dbReference>
<dbReference type="EMBL" id="VIVR01000001">
    <property type="protein sequence ID" value="TWE16811.1"/>
    <property type="molecule type" value="Genomic_DNA"/>
</dbReference>
<feature type="transmembrane region" description="Helical" evidence="7">
    <location>
        <begin position="224"/>
        <end position="244"/>
    </location>
</feature>
<feature type="domain" description="ABC transmembrane type-1" evidence="9">
    <location>
        <begin position="16"/>
        <end position="259"/>
    </location>
</feature>
<feature type="transmembrane region" description="Helical" evidence="7">
    <location>
        <begin position="250"/>
        <end position="270"/>
    </location>
</feature>
<name>A0A561EMG2_9ACTN</name>
<dbReference type="OrthoDB" id="9806127at2"/>
<dbReference type="InterPro" id="IPR039421">
    <property type="entry name" value="Type_1_exporter"/>
</dbReference>
<evidence type="ECO:0000256" key="5">
    <source>
        <dbReference type="ARBA" id="ARBA00022989"/>
    </source>
</evidence>
<evidence type="ECO:0000259" key="8">
    <source>
        <dbReference type="PROSITE" id="PS50893"/>
    </source>
</evidence>
<dbReference type="PANTHER" id="PTHR24221:SF654">
    <property type="entry name" value="ATP-BINDING CASSETTE SUB-FAMILY B MEMBER 6"/>
    <property type="match status" value="1"/>
</dbReference>
<evidence type="ECO:0000313" key="11">
    <source>
        <dbReference type="Proteomes" id="UP000318416"/>
    </source>
</evidence>
<feature type="transmembrane region" description="Helical" evidence="7">
    <location>
        <begin position="116"/>
        <end position="135"/>
    </location>
</feature>
<dbReference type="SMART" id="SM00382">
    <property type="entry name" value="AAA"/>
    <property type="match status" value="1"/>
</dbReference>
<keyword evidence="11" id="KW-1185">Reference proteome</keyword>
<dbReference type="InterPro" id="IPR003593">
    <property type="entry name" value="AAA+_ATPase"/>
</dbReference>
<evidence type="ECO:0000259" key="9">
    <source>
        <dbReference type="PROSITE" id="PS50929"/>
    </source>
</evidence>
<dbReference type="GO" id="GO:0005886">
    <property type="term" value="C:plasma membrane"/>
    <property type="evidence" value="ECO:0007669"/>
    <property type="project" value="UniProtKB-SubCell"/>
</dbReference>
<comment type="subcellular location">
    <subcellularLocation>
        <location evidence="1">Cell membrane</location>
        <topology evidence="1">Multi-pass membrane protein</topology>
    </subcellularLocation>
</comment>
<dbReference type="InterPro" id="IPR011527">
    <property type="entry name" value="ABC1_TM_dom"/>
</dbReference>
<dbReference type="AlphaFoldDB" id="A0A561EMG2"/>
<dbReference type="GO" id="GO:0016887">
    <property type="term" value="F:ATP hydrolysis activity"/>
    <property type="evidence" value="ECO:0007669"/>
    <property type="project" value="InterPro"/>
</dbReference>
<dbReference type="Proteomes" id="UP000318416">
    <property type="component" value="Unassembled WGS sequence"/>
</dbReference>
<dbReference type="SUPFAM" id="SSF90123">
    <property type="entry name" value="ABC transporter transmembrane region"/>
    <property type="match status" value="1"/>
</dbReference>
<evidence type="ECO:0000256" key="6">
    <source>
        <dbReference type="ARBA" id="ARBA00023136"/>
    </source>
</evidence>
<evidence type="ECO:0000256" key="2">
    <source>
        <dbReference type="ARBA" id="ARBA00022692"/>
    </source>
</evidence>
<keyword evidence="5 7" id="KW-1133">Transmembrane helix</keyword>
<dbReference type="InterPro" id="IPR003439">
    <property type="entry name" value="ABC_transporter-like_ATP-bd"/>
</dbReference>
<evidence type="ECO:0000256" key="3">
    <source>
        <dbReference type="ARBA" id="ARBA00022741"/>
    </source>
</evidence>